<dbReference type="RefSeq" id="WP_183382102.1">
    <property type="nucleotide sequence ID" value="NZ_JACHXR010000001.1"/>
</dbReference>
<dbReference type="Proteomes" id="UP000518892">
    <property type="component" value="Unassembled WGS sequence"/>
</dbReference>
<keyword evidence="2" id="KW-0663">Pyridoxal phosphate</keyword>
<organism evidence="5 6">
    <name type="scientific">Halomonas stenophila</name>
    <dbReference type="NCBI Taxonomy" id="795312"/>
    <lineage>
        <taxon>Bacteria</taxon>
        <taxon>Pseudomonadati</taxon>
        <taxon>Pseudomonadota</taxon>
        <taxon>Gammaproteobacteria</taxon>
        <taxon>Oceanospirillales</taxon>
        <taxon>Halomonadaceae</taxon>
        <taxon>Halomonas</taxon>
    </lineage>
</organism>
<reference evidence="5 6" key="1">
    <citation type="submission" date="2020-08" db="EMBL/GenBank/DDBJ databases">
        <title>Genomic Encyclopedia of Type Strains, Phase III (KMG-III): the genomes of soil and plant-associated and newly described type strains.</title>
        <authorList>
            <person name="Whitman W."/>
        </authorList>
    </citation>
    <scope>NUCLEOTIDE SEQUENCE [LARGE SCALE GENOMIC DNA]</scope>
    <source>
        <strain evidence="5 6">CECT 7744</strain>
    </source>
</reference>
<dbReference type="EMBL" id="JACHXR010000001">
    <property type="protein sequence ID" value="MBB3229595.1"/>
    <property type="molecule type" value="Genomic_DNA"/>
</dbReference>
<name>A0A7W5ESL7_9GAMM</name>
<proteinExistence type="predicted"/>
<comment type="caution">
    <text evidence="5">The sequence shown here is derived from an EMBL/GenBank/DDBJ whole genome shotgun (WGS) entry which is preliminary data.</text>
</comment>
<keyword evidence="6" id="KW-1185">Reference proteome</keyword>
<dbReference type="InterPro" id="IPR029066">
    <property type="entry name" value="PLP-binding_barrel"/>
</dbReference>
<accession>A0A7W5ESL7</accession>
<dbReference type="Gene3D" id="3.20.20.10">
    <property type="entry name" value="Alanine racemase"/>
    <property type="match status" value="1"/>
</dbReference>
<feature type="domain" description="Orn/DAP/Arg decarboxylase 2 C-terminal" evidence="3">
    <location>
        <begin position="19"/>
        <end position="362"/>
    </location>
</feature>
<dbReference type="InterPro" id="IPR022644">
    <property type="entry name" value="De-COase2_N"/>
</dbReference>
<dbReference type="PANTHER" id="PTHR43727">
    <property type="entry name" value="DIAMINOPIMELATE DECARBOXYLASE"/>
    <property type="match status" value="1"/>
</dbReference>
<dbReference type="InterPro" id="IPR022643">
    <property type="entry name" value="De-COase2_C"/>
</dbReference>
<evidence type="ECO:0000313" key="5">
    <source>
        <dbReference type="EMBL" id="MBB3229595.1"/>
    </source>
</evidence>
<dbReference type="Pfam" id="PF00278">
    <property type="entry name" value="Orn_DAP_Arg_deC"/>
    <property type="match status" value="1"/>
</dbReference>
<dbReference type="SUPFAM" id="SSF51419">
    <property type="entry name" value="PLP-binding barrel"/>
    <property type="match status" value="1"/>
</dbReference>
<feature type="domain" description="Orn/DAP/Arg decarboxylase 2 N-terminal" evidence="4">
    <location>
        <begin position="38"/>
        <end position="270"/>
    </location>
</feature>
<dbReference type="GO" id="GO:0009089">
    <property type="term" value="P:lysine biosynthetic process via diaminopimelate"/>
    <property type="evidence" value="ECO:0007669"/>
    <property type="project" value="TreeGrafter"/>
</dbReference>
<dbReference type="PANTHER" id="PTHR43727:SF2">
    <property type="entry name" value="GROUP IV DECARBOXYLASE"/>
    <property type="match status" value="1"/>
</dbReference>
<dbReference type="Gene3D" id="2.40.37.10">
    <property type="entry name" value="Lyase, Ornithine Decarboxylase, Chain A, domain 1"/>
    <property type="match status" value="1"/>
</dbReference>
<sequence>MRLDHAWLARLSARLGGSFYVFDEEVFADNYRRLRDGLRREWPRSEVAYAMKANYMPPIGRWLSRHEGLAEVVSRFEYEVARQHLPGRQLIFNGPIKRTADLRRALRDGSQVNLDSFEEVRRLARLAGEFTRVRIGLRLNFPDPELESRFGFEVESGELERVLAALAAIGNVELVSLHCHATCRARGVRDPVERLRRLCELAGELMAEHPLETLNIGGGLLGRMPESLKAQFPFPVPELDEYAAEIGAAMARYAPSPSLRLVVEPGVSMIADTMVLVAPVMEVRRRRRGWQALLDTNVNGINPTRSDTCPSLRAVTPRRHEAESLRRYRLVGNTCMEHDVICEAFEASRLEAGDFIVAANRGAYSLNYTPPFIVPVPALVDRHGRVLKAADDHHALLAGYRQPAADLTEG</sequence>
<evidence type="ECO:0000256" key="1">
    <source>
        <dbReference type="ARBA" id="ARBA00001933"/>
    </source>
</evidence>
<evidence type="ECO:0000259" key="4">
    <source>
        <dbReference type="Pfam" id="PF02784"/>
    </source>
</evidence>
<evidence type="ECO:0000313" key="6">
    <source>
        <dbReference type="Proteomes" id="UP000518892"/>
    </source>
</evidence>
<dbReference type="SUPFAM" id="SSF50621">
    <property type="entry name" value="Alanine racemase C-terminal domain-like"/>
    <property type="match status" value="1"/>
</dbReference>
<protein>
    <submittedName>
        <fullName evidence="5">Diaminopimelate decarboxylase</fullName>
        <ecNumber evidence="5">4.1.1.20</ecNumber>
    </submittedName>
</protein>
<evidence type="ECO:0000256" key="2">
    <source>
        <dbReference type="ARBA" id="ARBA00022898"/>
    </source>
</evidence>
<dbReference type="GO" id="GO:0008836">
    <property type="term" value="F:diaminopimelate decarboxylase activity"/>
    <property type="evidence" value="ECO:0007669"/>
    <property type="project" value="UniProtKB-EC"/>
</dbReference>
<dbReference type="Pfam" id="PF02784">
    <property type="entry name" value="Orn_Arg_deC_N"/>
    <property type="match status" value="1"/>
</dbReference>
<gene>
    <name evidence="5" type="ORF">FHR97_000410</name>
</gene>
<evidence type="ECO:0000259" key="3">
    <source>
        <dbReference type="Pfam" id="PF00278"/>
    </source>
</evidence>
<dbReference type="InterPro" id="IPR009006">
    <property type="entry name" value="Ala_racemase/Decarboxylase_C"/>
</dbReference>
<comment type="cofactor">
    <cofactor evidence="1">
        <name>pyridoxal 5'-phosphate</name>
        <dbReference type="ChEBI" id="CHEBI:597326"/>
    </cofactor>
</comment>
<keyword evidence="5" id="KW-0456">Lyase</keyword>
<dbReference type="EC" id="4.1.1.20" evidence="5"/>
<dbReference type="AlphaFoldDB" id="A0A7W5ESL7"/>